<dbReference type="Pfam" id="PF20041">
    <property type="entry name" value="DUF6443"/>
    <property type="match status" value="1"/>
</dbReference>
<evidence type="ECO:0000256" key="1">
    <source>
        <dbReference type="SAM" id="SignalP"/>
    </source>
</evidence>
<name>A0A917IXG9_9BACT</name>
<feature type="signal peptide" evidence="1">
    <location>
        <begin position="1"/>
        <end position="30"/>
    </location>
</feature>
<dbReference type="PANTHER" id="PTHR32305:SF15">
    <property type="entry name" value="PROTEIN RHSA-RELATED"/>
    <property type="match status" value="1"/>
</dbReference>
<sequence>MLLYLTHMRRLMQNNFALSVVLLCITTAGAQVKPVTESVPAAQSVAGKPAVYSAAIPLNYVRTWTPARPFTAEADVTAGGRTVQEVARTTQYADGLGRPLQAVAWQASPANTLGQSFDVVAPHVYDAFGREKYKYLPYTATTNNGVFKTSPFTEQETFMAAQHPGEQVYYSMQQFEASPLNRLLTGYAPGNSWAGSGRGVQTAYEVNAANEVRMWSVAVSAGSVPSSSGFYPAGVLFRTVVTDEHGKRVVEYKDKTGQVVLSKAEVTAGAAVTTHVGWLCTYYVFDDLQLLRYIIQPKGVEALSSSWVFDAGSWQASNIAKELCFSYEYDSRNRMAIKRAPGAGEVHMVYDARDRLVLTQDAKMRVAQQWLATEYDELNRPVKTFLWGNASSRETHAAAAAGSSSYPAVANPADGYLTVTYYDNYDWVAGAGSGLAAAFASGEASSDFMAASDVTFPYPRSVAASASVKGQITGVKVRVLGTTQYLFSINYYDDRGRVIQVKSTNISGATDIATTQYSFDGKTLITKLSHGASGTTPGTVKLVTRQDYDHAGRVLNIKKQLNNGAWVTVSSMTYDAGGRMQTKQLGRQKPGGVYNNSPLETLTYHYNIRGWLTGINKDYVANPTGSGNYFGEALNYNYGFTQKQYNGNIAGITWCSRNDQQVRSYGYTYDATSRLLQADFTEKINATTWNTSLGRDYTTIMGNGTDAGQAYDANGNILQMRHYATPGGLIDNLSYNYELPSGVNGNRLKSVTDGANNPASTLGDFKEITSGQAQDYDYDANGNLVYDLNKNVTGITYNHLNLPSLVTVAGKGNIAYTYDATGNKLRKTVTNNVNGNTVTSTTYIGSFQYENNDLKQLSHEEGRIRRKPDGSYAYDYFVKDHLGNVRATLTEEETVAVYQIATMEADSAVQEETYYTNVAETRAVKPAAYPDTSSSNQYVATLDGRQKKLGPSILLKVNAGDKINIRAKSWYQRNGKNTDQLSPFTSLATGLSGGGGIESSMLHNGPVVQNVSGALTVVPGILSFLQTRSASDEKVSRKPLAYVNWVLLDEDLKPYPKDTLSKSLHQAEYAGFQRVGEEQELKQHVKADWAIEKSGYVYIFTSNESADADVVFEELGVTFVQGPLLEVDHYYPFGLAIAGITSKAEGKLYNKFRYNGIEFNKELDLNNYEAFYRMLDPQIGRWWQGDPKPTHSVSPYSSMGNNPVLNMDFLGDTMRGVNGASAERMLALLKQNFSDIKGTEALLGLFKMSSDGVSMAGIDAKAFDAAIAGLDESTQALAQGFFTVINSKNTQFAAVIDSDKGEKVNLSEAKNMQKGLFDDKQGKDGAYIGGGKSLYWGPDGGRSGQGLALINLASKENVNGVRTSDGTEVPYPVSAAFSLNHEMIGHNLTAEVNGHLMNFQRAPIIGKGAINSDNIYLKAHGAKLYRDEKNHNGGQLMGKEAATAVPEHLKPKN</sequence>
<proteinExistence type="predicted"/>
<dbReference type="RefSeq" id="WP_188951831.1">
    <property type="nucleotide sequence ID" value="NZ_BMIB01000002.1"/>
</dbReference>
<keyword evidence="1" id="KW-0732">Signal</keyword>
<keyword evidence="4" id="KW-1185">Reference proteome</keyword>
<organism evidence="3 4">
    <name type="scientific">Filimonas zeae</name>
    <dbReference type="NCBI Taxonomy" id="1737353"/>
    <lineage>
        <taxon>Bacteria</taxon>
        <taxon>Pseudomonadati</taxon>
        <taxon>Bacteroidota</taxon>
        <taxon>Chitinophagia</taxon>
        <taxon>Chitinophagales</taxon>
        <taxon>Chitinophagaceae</taxon>
        <taxon>Filimonas</taxon>
    </lineage>
</organism>
<comment type="caution">
    <text evidence="3">The sequence shown here is derived from an EMBL/GenBank/DDBJ whole genome shotgun (WGS) entry which is preliminary data.</text>
</comment>
<dbReference type="Gene3D" id="2.180.10.10">
    <property type="entry name" value="RHS repeat-associated core"/>
    <property type="match status" value="2"/>
</dbReference>
<feature type="domain" description="DUF6443" evidence="2">
    <location>
        <begin position="67"/>
        <end position="205"/>
    </location>
</feature>
<dbReference type="EMBL" id="BMIB01000002">
    <property type="protein sequence ID" value="GGH65808.1"/>
    <property type="molecule type" value="Genomic_DNA"/>
</dbReference>
<dbReference type="PANTHER" id="PTHR32305">
    <property type="match status" value="1"/>
</dbReference>
<evidence type="ECO:0000313" key="4">
    <source>
        <dbReference type="Proteomes" id="UP000627292"/>
    </source>
</evidence>
<dbReference type="Proteomes" id="UP000627292">
    <property type="component" value="Unassembled WGS sequence"/>
</dbReference>
<reference evidence="3" key="2">
    <citation type="submission" date="2020-09" db="EMBL/GenBank/DDBJ databases">
        <authorList>
            <person name="Sun Q."/>
            <person name="Zhou Y."/>
        </authorList>
    </citation>
    <scope>NUCLEOTIDE SEQUENCE</scope>
    <source>
        <strain evidence="3">CGMCC 1.15290</strain>
    </source>
</reference>
<protein>
    <recommendedName>
        <fullName evidence="2">DUF6443 domain-containing protein</fullName>
    </recommendedName>
</protein>
<reference evidence="3" key="1">
    <citation type="journal article" date="2014" name="Int. J. Syst. Evol. Microbiol.">
        <title>Complete genome sequence of Corynebacterium casei LMG S-19264T (=DSM 44701T), isolated from a smear-ripened cheese.</title>
        <authorList>
            <consortium name="US DOE Joint Genome Institute (JGI-PGF)"/>
            <person name="Walter F."/>
            <person name="Albersmeier A."/>
            <person name="Kalinowski J."/>
            <person name="Ruckert C."/>
        </authorList>
    </citation>
    <scope>NUCLEOTIDE SEQUENCE</scope>
    <source>
        <strain evidence="3">CGMCC 1.15290</strain>
    </source>
</reference>
<evidence type="ECO:0000259" key="2">
    <source>
        <dbReference type="Pfam" id="PF20041"/>
    </source>
</evidence>
<gene>
    <name evidence="3" type="ORF">GCM10011379_19350</name>
</gene>
<dbReference type="NCBIfam" id="TIGR03696">
    <property type="entry name" value="Rhs_assc_core"/>
    <property type="match status" value="1"/>
</dbReference>
<dbReference type="InterPro" id="IPR045619">
    <property type="entry name" value="DUF6443"/>
</dbReference>
<evidence type="ECO:0000313" key="3">
    <source>
        <dbReference type="EMBL" id="GGH65808.1"/>
    </source>
</evidence>
<accession>A0A917IXG9</accession>
<dbReference type="InterPro" id="IPR022385">
    <property type="entry name" value="Rhs_assc_core"/>
</dbReference>
<feature type="chain" id="PRO_5037687915" description="DUF6443 domain-containing protein" evidence="1">
    <location>
        <begin position="31"/>
        <end position="1453"/>
    </location>
</feature>
<dbReference type="InterPro" id="IPR050708">
    <property type="entry name" value="T6SS_VgrG/RHS"/>
</dbReference>